<name>A0ABV8CCJ5_9GAMM</name>
<evidence type="ECO:0000313" key="3">
    <source>
        <dbReference type="EMBL" id="MFC3907666.1"/>
    </source>
</evidence>
<dbReference type="InterPro" id="IPR014004">
    <property type="entry name" value="Transpt-assoc_nodulatn_dom_bac"/>
</dbReference>
<keyword evidence="4" id="KW-1185">Reference proteome</keyword>
<dbReference type="Pfam" id="PF04972">
    <property type="entry name" value="BON"/>
    <property type="match status" value="2"/>
</dbReference>
<dbReference type="Gene3D" id="3.30.1340.30">
    <property type="match status" value="1"/>
</dbReference>
<dbReference type="EMBL" id="JBHSAB010000001">
    <property type="protein sequence ID" value="MFC3907666.1"/>
    <property type="molecule type" value="Genomic_DNA"/>
</dbReference>
<evidence type="ECO:0000313" key="4">
    <source>
        <dbReference type="Proteomes" id="UP001595758"/>
    </source>
</evidence>
<reference evidence="4" key="1">
    <citation type="journal article" date="2019" name="Int. J. Syst. Evol. Microbiol.">
        <title>The Global Catalogue of Microorganisms (GCM) 10K type strain sequencing project: providing services to taxonomists for standard genome sequencing and annotation.</title>
        <authorList>
            <consortium name="The Broad Institute Genomics Platform"/>
            <consortium name="The Broad Institute Genome Sequencing Center for Infectious Disease"/>
            <person name="Wu L."/>
            <person name="Ma J."/>
        </authorList>
    </citation>
    <scope>NUCLEOTIDE SEQUENCE [LARGE SCALE GENOMIC DNA]</scope>
    <source>
        <strain evidence="4">CCUG 59858</strain>
    </source>
</reference>
<dbReference type="SMART" id="SM00749">
    <property type="entry name" value="BON"/>
    <property type="match status" value="2"/>
</dbReference>
<dbReference type="PANTHER" id="PTHR34606:SF15">
    <property type="entry name" value="BON DOMAIN-CONTAINING PROTEIN"/>
    <property type="match status" value="1"/>
</dbReference>
<dbReference type="RefSeq" id="WP_382340233.1">
    <property type="nucleotide sequence ID" value="NZ_JBHSAB010000001.1"/>
</dbReference>
<dbReference type="InterPro" id="IPR007055">
    <property type="entry name" value="BON_dom"/>
</dbReference>
<dbReference type="PANTHER" id="PTHR34606">
    <property type="entry name" value="BON DOMAIN-CONTAINING PROTEIN"/>
    <property type="match status" value="1"/>
</dbReference>
<accession>A0ABV8CCJ5</accession>
<feature type="signal peptide" evidence="1">
    <location>
        <begin position="1"/>
        <end position="23"/>
    </location>
</feature>
<proteinExistence type="predicted"/>
<dbReference type="Proteomes" id="UP001595758">
    <property type="component" value="Unassembled WGS sequence"/>
</dbReference>
<feature type="domain" description="BON" evidence="2">
    <location>
        <begin position="38"/>
        <end position="107"/>
    </location>
</feature>
<evidence type="ECO:0000259" key="2">
    <source>
        <dbReference type="PROSITE" id="PS50914"/>
    </source>
</evidence>
<feature type="domain" description="BON" evidence="2">
    <location>
        <begin position="113"/>
        <end position="186"/>
    </location>
</feature>
<gene>
    <name evidence="3" type="ORF">ACFORL_01050</name>
</gene>
<sequence length="186" mass="19887">MFKKTLLCGALAFTVIAPEVGLAAQVKHTNSTAQSAAKDTAITAKVKALFAKSSLIKGRDISVVTVNRKVILSGTVDTDLQYERAIVLAGSVDDVRDVDADTLIVKSSESPMADTYITAKVKGRLLKEKIFGDKDIEYWPVSVETKNGIVYLAGSVETAKQRSNIVNLVKGVKGVKSVKSSLSVKD</sequence>
<keyword evidence="1" id="KW-0732">Signal</keyword>
<dbReference type="PROSITE" id="PS50914">
    <property type="entry name" value="BON"/>
    <property type="match status" value="2"/>
</dbReference>
<comment type="caution">
    <text evidence="3">The sequence shown here is derived from an EMBL/GenBank/DDBJ whole genome shotgun (WGS) entry which is preliminary data.</text>
</comment>
<evidence type="ECO:0000256" key="1">
    <source>
        <dbReference type="SAM" id="SignalP"/>
    </source>
</evidence>
<organism evidence="3 4">
    <name type="scientific">Legionella dresdenensis</name>
    <dbReference type="NCBI Taxonomy" id="450200"/>
    <lineage>
        <taxon>Bacteria</taxon>
        <taxon>Pseudomonadati</taxon>
        <taxon>Pseudomonadota</taxon>
        <taxon>Gammaproteobacteria</taxon>
        <taxon>Legionellales</taxon>
        <taxon>Legionellaceae</taxon>
        <taxon>Legionella</taxon>
    </lineage>
</organism>
<feature type="chain" id="PRO_5047067219" evidence="1">
    <location>
        <begin position="24"/>
        <end position="186"/>
    </location>
</feature>
<dbReference type="InterPro" id="IPR051686">
    <property type="entry name" value="Lipoprotein_DolP"/>
</dbReference>
<protein>
    <submittedName>
        <fullName evidence="3">BON domain-containing protein</fullName>
    </submittedName>
</protein>